<feature type="transmembrane region" description="Helical" evidence="1">
    <location>
        <begin position="64"/>
        <end position="87"/>
    </location>
</feature>
<keyword evidence="1" id="KW-1133">Transmembrane helix</keyword>
<protein>
    <recommendedName>
        <fullName evidence="4">Serpentine receptor class gamma</fullName>
    </recommendedName>
</protein>
<keyword evidence="3" id="KW-1185">Reference proteome</keyword>
<feature type="transmembrane region" description="Helical" evidence="1">
    <location>
        <begin position="143"/>
        <end position="163"/>
    </location>
</feature>
<feature type="transmembrane region" description="Helical" evidence="1">
    <location>
        <begin position="230"/>
        <end position="251"/>
    </location>
</feature>
<keyword evidence="1" id="KW-0472">Membrane</keyword>
<name>A0A368GZC6_ANCCA</name>
<gene>
    <name evidence="2" type="ORF">ANCCAN_04187</name>
</gene>
<evidence type="ECO:0000313" key="2">
    <source>
        <dbReference type="EMBL" id="RCN49731.1"/>
    </source>
</evidence>
<reference evidence="2 3" key="1">
    <citation type="submission" date="2014-10" db="EMBL/GenBank/DDBJ databases">
        <title>Draft genome of the hookworm Ancylostoma caninum.</title>
        <authorList>
            <person name="Mitreva M."/>
        </authorList>
    </citation>
    <scope>NUCLEOTIDE SEQUENCE [LARGE SCALE GENOMIC DNA]</scope>
    <source>
        <strain evidence="2 3">Baltimore</strain>
    </source>
</reference>
<dbReference type="Proteomes" id="UP000252519">
    <property type="component" value="Unassembled WGS sequence"/>
</dbReference>
<dbReference type="EMBL" id="JOJR01000030">
    <property type="protein sequence ID" value="RCN49731.1"/>
    <property type="molecule type" value="Genomic_DNA"/>
</dbReference>
<dbReference type="OrthoDB" id="5821374at2759"/>
<evidence type="ECO:0008006" key="4">
    <source>
        <dbReference type="Google" id="ProtNLM"/>
    </source>
</evidence>
<feature type="transmembrane region" description="Helical" evidence="1">
    <location>
        <begin position="271"/>
        <end position="288"/>
    </location>
</feature>
<proteinExistence type="predicted"/>
<sequence length="332" mass="38025">MSTGSETNPGTTKQFSLSPQIFVGTDRLYVSLWYSLICTLFISLHLIFIIAIRRLCGWKSKFSFTILLLVSIFCIIRLVTHLVASLTSLLYLDFFKYKILWQIFGSLAVPSYFTVVLLNVILTFHRFVYTALPFTASNYLRKSLLKIIVAGILLFFLSLVAVLNTELFGVFWVDVIMTWATSKSYAADIYNLINHISNYGVGIINLVAYTCLFAILIRRRLLSFTRNHEIKMTLQVLCMVVSEFLLFLFWEFATMNAFDAWDIIKGETSDLFFYIITILPYFIFNGSATTGCTARPPTAVDLYTKSTQEHWKILNDTPMAIPPTVKPFSRDH</sequence>
<keyword evidence="1" id="KW-0812">Transmembrane</keyword>
<evidence type="ECO:0000313" key="3">
    <source>
        <dbReference type="Proteomes" id="UP000252519"/>
    </source>
</evidence>
<feature type="transmembrane region" description="Helical" evidence="1">
    <location>
        <begin position="32"/>
        <end position="52"/>
    </location>
</feature>
<organism evidence="2 3">
    <name type="scientific">Ancylostoma caninum</name>
    <name type="common">Dog hookworm</name>
    <dbReference type="NCBI Taxonomy" id="29170"/>
    <lineage>
        <taxon>Eukaryota</taxon>
        <taxon>Metazoa</taxon>
        <taxon>Ecdysozoa</taxon>
        <taxon>Nematoda</taxon>
        <taxon>Chromadorea</taxon>
        <taxon>Rhabditida</taxon>
        <taxon>Rhabditina</taxon>
        <taxon>Rhabditomorpha</taxon>
        <taxon>Strongyloidea</taxon>
        <taxon>Ancylostomatidae</taxon>
        <taxon>Ancylostomatinae</taxon>
        <taxon>Ancylostoma</taxon>
    </lineage>
</organism>
<feature type="transmembrane region" description="Helical" evidence="1">
    <location>
        <begin position="99"/>
        <end position="122"/>
    </location>
</feature>
<feature type="transmembrane region" description="Helical" evidence="1">
    <location>
        <begin position="199"/>
        <end position="218"/>
    </location>
</feature>
<dbReference type="AlphaFoldDB" id="A0A368GZC6"/>
<accession>A0A368GZC6</accession>
<evidence type="ECO:0000256" key="1">
    <source>
        <dbReference type="SAM" id="Phobius"/>
    </source>
</evidence>
<comment type="caution">
    <text evidence="2">The sequence shown here is derived from an EMBL/GenBank/DDBJ whole genome shotgun (WGS) entry which is preliminary data.</text>
</comment>